<name>A0A0Q1E2X2_9CORY</name>
<protein>
    <submittedName>
        <fullName evidence="4">Trehalase</fullName>
        <ecNumber evidence="4">3.2.1.28</ecNumber>
    </submittedName>
</protein>
<dbReference type="InterPro" id="IPR011613">
    <property type="entry name" value="GH15-like"/>
</dbReference>
<evidence type="ECO:0000256" key="1">
    <source>
        <dbReference type="SAM" id="MobiDB-lite"/>
    </source>
</evidence>
<dbReference type="GO" id="GO:0005975">
    <property type="term" value="P:carbohydrate metabolic process"/>
    <property type="evidence" value="ECO:0007669"/>
    <property type="project" value="InterPro"/>
</dbReference>
<dbReference type="EC" id="3.2.1.28" evidence="4"/>
<dbReference type="SUPFAM" id="SSF48208">
    <property type="entry name" value="Six-hairpin glycosidases"/>
    <property type="match status" value="1"/>
</dbReference>
<dbReference type="PANTHER" id="PTHR31616:SF0">
    <property type="entry name" value="GLUCAN 1,4-ALPHA-GLUCOSIDASE"/>
    <property type="match status" value="1"/>
</dbReference>
<dbReference type="Proteomes" id="UP000050488">
    <property type="component" value="Unassembled WGS sequence"/>
</dbReference>
<reference evidence="4 5" key="1">
    <citation type="submission" date="2015-10" db="EMBL/GenBank/DDBJ databases">
        <title>Corynebacteirum lowii and Corynebacterium oculi species nova, derived from human clinical disease and and emended description of Corynebacterium mastiditis.</title>
        <authorList>
            <person name="Bernard K."/>
            <person name="Pacheco A.L."/>
            <person name="Mcdougall C."/>
            <person name="Burtx T."/>
            <person name="Weibe D."/>
            <person name="Tyler S."/>
            <person name="Olson A.B."/>
            <person name="Cnockaert M."/>
            <person name="Eguchi H."/>
            <person name="Kuwahara T."/>
            <person name="Nakayama-Imaohji H."/>
            <person name="Boudewijins M."/>
            <person name="Van Hoecke F."/>
            <person name="Bernier A.-M."/>
            <person name="Vandamme P."/>
        </authorList>
    </citation>
    <scope>NUCLEOTIDE SEQUENCE [LARGE SCALE GENOMIC DNA]</scope>
    <source>
        <strain evidence="4 5">NML 130206</strain>
    </source>
</reference>
<evidence type="ECO:0000259" key="2">
    <source>
        <dbReference type="Pfam" id="PF00723"/>
    </source>
</evidence>
<keyword evidence="5" id="KW-1185">Reference proteome</keyword>
<dbReference type="Gene3D" id="1.50.10.10">
    <property type="match status" value="1"/>
</dbReference>
<evidence type="ECO:0000313" key="4">
    <source>
        <dbReference type="EMBL" id="KQB86964.1"/>
    </source>
</evidence>
<dbReference type="InterPro" id="IPR012341">
    <property type="entry name" value="6hp_glycosidase-like_sf"/>
</dbReference>
<dbReference type="Pfam" id="PF19291">
    <property type="entry name" value="TREH_N"/>
    <property type="match status" value="1"/>
</dbReference>
<keyword evidence="4" id="KW-0326">Glycosidase</keyword>
<organism evidence="4 5">
    <name type="scientific">Corynebacterium lowii</name>
    <dbReference type="NCBI Taxonomy" id="1544413"/>
    <lineage>
        <taxon>Bacteria</taxon>
        <taxon>Bacillati</taxon>
        <taxon>Actinomycetota</taxon>
        <taxon>Actinomycetes</taxon>
        <taxon>Mycobacteriales</taxon>
        <taxon>Corynebacteriaceae</taxon>
        <taxon>Corynebacterium</taxon>
    </lineage>
</organism>
<evidence type="ECO:0000313" key="5">
    <source>
        <dbReference type="Proteomes" id="UP000050488"/>
    </source>
</evidence>
<dbReference type="STRING" id="1544413.Clow_00009"/>
<dbReference type="InterPro" id="IPR008928">
    <property type="entry name" value="6-hairpin_glycosidase_sf"/>
</dbReference>
<dbReference type="InterPro" id="IPR045582">
    <property type="entry name" value="Trehalase-like_N"/>
</dbReference>
<dbReference type="EMBL" id="LKEV01000001">
    <property type="protein sequence ID" value="KQB86964.1"/>
    <property type="molecule type" value="Genomic_DNA"/>
</dbReference>
<dbReference type="Pfam" id="PF00723">
    <property type="entry name" value="Glyco_hydro_15"/>
    <property type="match status" value="1"/>
</dbReference>
<dbReference type="PATRIC" id="fig|1544413.3.peg.9"/>
<feature type="domain" description="Trehalase-like N-terminal" evidence="3">
    <location>
        <begin position="29"/>
        <end position="178"/>
    </location>
</feature>
<proteinExistence type="predicted"/>
<comment type="caution">
    <text evidence="4">The sequence shown here is derived from an EMBL/GenBank/DDBJ whole genome shotgun (WGS) entry which is preliminary data.</text>
</comment>
<feature type="compositionally biased region" description="Basic and acidic residues" evidence="1">
    <location>
        <begin position="19"/>
        <end position="29"/>
    </location>
</feature>
<evidence type="ECO:0000259" key="3">
    <source>
        <dbReference type="Pfam" id="PF19291"/>
    </source>
</evidence>
<feature type="domain" description="GH15-like" evidence="2">
    <location>
        <begin position="274"/>
        <end position="624"/>
    </location>
</feature>
<accession>A0A0Q1E2X2</accession>
<dbReference type="GO" id="GO:0004555">
    <property type="term" value="F:alpha,alpha-trehalase activity"/>
    <property type="evidence" value="ECO:0007669"/>
    <property type="project" value="UniProtKB-EC"/>
</dbReference>
<dbReference type="PANTHER" id="PTHR31616">
    <property type="entry name" value="TREHALASE"/>
    <property type="match status" value="1"/>
</dbReference>
<dbReference type="AlphaFoldDB" id="A0A0Q1E2X2"/>
<feature type="region of interest" description="Disordered" evidence="1">
    <location>
        <begin position="1"/>
        <end position="38"/>
    </location>
</feature>
<keyword evidence="4" id="KW-0378">Hydrolase</keyword>
<sequence length="633" mass="71035">MEAQRVLTHSTKQIKKHSKERDSHRDKKTNGMPSTPLEDYALLSDQSTAALVSREGSIDWLCLPRFDSGALFTALLGDPTDGRWKVSVRDGEVTGRRYVGNTFILETLWQSPTGTARVLDFMTPRNGKADLIRRVECLSGTVEVRMDLRISFNYGRVQPWFRWVEVPGTQEPGLLCTGGPEGLLLAGAMITPDAEQGAYDADVIRGSVTLEAGQRADWSLTWFKPWEPVPEPENPDEALATAEDFWGDWIERLDVDAATHPQVERSLLVLRALTHTETGGIVAAPTASLPESFGGERNWDYRFTWLRDASLTVEVMVAHGLIKGATAWRNWLLRAVAGDPAKLQIMYGLGGERELPEKELPHLRGYEDSRPVRIGNGAADQYQADVVGEVMLALAALRDAGYKDSDYSWALQVKLLDYVMEHYEDRDHGIWEMRGDLHYFTHGRVMMWASFNEAIRAVEEHGYEGDVDTWKRYRERLYAEIMEKGWNEELGTFTQTYDSGEVDASLLQLPHTGFIAADDPKMLSTVARIEKDLVDEHGLVYRYRTVEGIDGLKGDEYPFVMCAFWLVEQYAASGRVAEAKEKFEMLCGLATDLGLLAEEYDPATKRLAGNFPQAFSHLSLIRAADAIARAESA</sequence>
<gene>
    <name evidence="4" type="ORF">Clow_00009</name>
</gene>